<name>A0ABT6JEI8_9GAMM</name>
<dbReference type="InterPro" id="IPR025234">
    <property type="entry name" value="YjzH-like"/>
</dbReference>
<sequence length="56" mass="6400">MSKRWQYKIVELKPAFLGLRASVIEEKLVQLGAQGWELVSVTPNGVAVRLYLKKEQ</sequence>
<evidence type="ECO:0000313" key="1">
    <source>
        <dbReference type="EMBL" id="MDH5829091.1"/>
    </source>
</evidence>
<gene>
    <name evidence="1" type="ORF">QFW80_00945</name>
</gene>
<dbReference type="Proteomes" id="UP001156831">
    <property type="component" value="Unassembled WGS sequence"/>
</dbReference>
<proteinExistence type="predicted"/>
<reference evidence="1 2" key="1">
    <citation type="submission" date="2023-04" db="EMBL/GenBank/DDBJ databases">
        <title>Luteimonas sp. M1R5S18.</title>
        <authorList>
            <person name="Sun J.-Q."/>
        </authorList>
    </citation>
    <scope>NUCLEOTIDE SEQUENCE [LARGE SCALE GENOMIC DNA]</scope>
    <source>
        <strain evidence="1 2">M1R5S18</strain>
    </source>
</reference>
<evidence type="ECO:0000313" key="2">
    <source>
        <dbReference type="Proteomes" id="UP001156831"/>
    </source>
</evidence>
<accession>A0ABT6JEI8</accession>
<keyword evidence="2" id="KW-1185">Reference proteome</keyword>
<comment type="caution">
    <text evidence="1">The sequence shown here is derived from an EMBL/GenBank/DDBJ whole genome shotgun (WGS) entry which is preliminary data.</text>
</comment>
<organism evidence="1 2">
    <name type="scientific">Luteimonas rhizosphaericola</name>
    <dbReference type="NCBI Taxonomy" id="3042024"/>
    <lineage>
        <taxon>Bacteria</taxon>
        <taxon>Pseudomonadati</taxon>
        <taxon>Pseudomonadota</taxon>
        <taxon>Gammaproteobacteria</taxon>
        <taxon>Lysobacterales</taxon>
        <taxon>Lysobacteraceae</taxon>
        <taxon>Luteimonas</taxon>
    </lineage>
</organism>
<dbReference type="RefSeq" id="WP_280599071.1">
    <property type="nucleotide sequence ID" value="NZ_JARXRN010000015.1"/>
</dbReference>
<dbReference type="EMBL" id="JARXRN010000015">
    <property type="protein sequence ID" value="MDH5829091.1"/>
    <property type="molecule type" value="Genomic_DNA"/>
</dbReference>
<protein>
    <submittedName>
        <fullName evidence="1">DUF4177 domain-containing protein</fullName>
    </submittedName>
</protein>
<dbReference type="Pfam" id="PF13783">
    <property type="entry name" value="DUF4177"/>
    <property type="match status" value="1"/>
</dbReference>